<evidence type="ECO:0000313" key="2">
    <source>
        <dbReference type="Proteomes" id="UP000239522"/>
    </source>
</evidence>
<proteinExistence type="predicted"/>
<dbReference type="Proteomes" id="UP000239522">
    <property type="component" value="Unassembled WGS sequence"/>
</dbReference>
<comment type="caution">
    <text evidence="1">The sequence shown here is derived from an EMBL/GenBank/DDBJ whole genome shotgun (WGS) entry which is preliminary data.</text>
</comment>
<dbReference type="RefSeq" id="WP_104810481.1">
    <property type="nucleotide sequence ID" value="NZ_MQUA01000013.1"/>
</dbReference>
<dbReference type="OrthoDB" id="13803at2"/>
<keyword evidence="2" id="KW-1185">Reference proteome</keyword>
<accession>A0A2S7L0K6</accession>
<dbReference type="EMBL" id="MQUA01000013">
    <property type="protein sequence ID" value="PQB08278.1"/>
    <property type="molecule type" value="Genomic_DNA"/>
</dbReference>
<reference evidence="1 2" key="1">
    <citation type="submission" date="2016-11" db="EMBL/GenBank/DDBJ databases">
        <title>Trade-off between light-utilization and light-protection in marine flavobacteria.</title>
        <authorList>
            <person name="Kumagai Y."/>
        </authorList>
    </citation>
    <scope>NUCLEOTIDE SEQUENCE [LARGE SCALE GENOMIC DNA]</scope>
    <source>
        <strain evidence="1 2">ATCC 700397</strain>
    </source>
</reference>
<dbReference type="GO" id="GO:0015562">
    <property type="term" value="F:efflux transmembrane transporter activity"/>
    <property type="evidence" value="ECO:0007669"/>
    <property type="project" value="InterPro"/>
</dbReference>
<sequence length="118" mass="13386">MLITKAALLLKVSENNIAIKISEQEFNKAKADYNQTNAMFLPNISASYTGISKTNPLMAFGSYEIYDNNVFQGDANGYVIGAQLSWDIFKDLSVLEWLKKVKRSLRNLNWSTITSIKW</sequence>
<dbReference type="SUPFAM" id="SSF56954">
    <property type="entry name" value="Outer membrane efflux proteins (OEP)"/>
    <property type="match status" value="1"/>
</dbReference>
<name>A0A2S7L0K6_9FLAO</name>
<dbReference type="AlphaFoldDB" id="A0A2S7L0K6"/>
<gene>
    <name evidence="1" type="ORF">BST83_14930</name>
</gene>
<protein>
    <submittedName>
        <fullName evidence="1">Uncharacterized protein</fullName>
    </submittedName>
</protein>
<dbReference type="Gene3D" id="1.20.1600.10">
    <property type="entry name" value="Outer membrane efflux proteins (OEP)"/>
    <property type="match status" value="1"/>
</dbReference>
<evidence type="ECO:0000313" key="1">
    <source>
        <dbReference type="EMBL" id="PQB08278.1"/>
    </source>
</evidence>
<organism evidence="1 2">
    <name type="scientific">Polaribacter filamentus</name>
    <dbReference type="NCBI Taxonomy" id="53483"/>
    <lineage>
        <taxon>Bacteria</taxon>
        <taxon>Pseudomonadati</taxon>
        <taxon>Bacteroidota</taxon>
        <taxon>Flavobacteriia</taxon>
        <taxon>Flavobacteriales</taxon>
        <taxon>Flavobacteriaceae</taxon>
    </lineage>
</organism>